<sequence>MDSQLLTACLCGLTGRLTICKLIIGSSLVVIILPVVAQTSLIPSTSNERLPNIDRFPQPLPISLFGFEEK</sequence>
<evidence type="ECO:0000313" key="2">
    <source>
        <dbReference type="Proteomes" id="UP000053372"/>
    </source>
</evidence>
<evidence type="ECO:0000313" key="1">
    <source>
        <dbReference type="EMBL" id="KST62421.1"/>
    </source>
</evidence>
<dbReference type="EMBL" id="LMTZ01000156">
    <property type="protein sequence ID" value="KST62421.1"/>
    <property type="molecule type" value="Genomic_DNA"/>
</dbReference>
<proteinExistence type="predicted"/>
<accession>A0A0V7ZD18</accession>
<dbReference type="Proteomes" id="UP000053372">
    <property type="component" value="Unassembled WGS sequence"/>
</dbReference>
<comment type="caution">
    <text evidence="1">The sequence shown here is derived from an EMBL/GenBank/DDBJ whole genome shotgun (WGS) entry which is preliminary data.</text>
</comment>
<dbReference type="RefSeq" id="WP_058184691.1">
    <property type="nucleotide sequence ID" value="NZ_LMTZ01000156.1"/>
</dbReference>
<organism evidence="1 2">
    <name type="scientific">Mastigocoleus testarum BC008</name>
    <dbReference type="NCBI Taxonomy" id="371196"/>
    <lineage>
        <taxon>Bacteria</taxon>
        <taxon>Bacillati</taxon>
        <taxon>Cyanobacteriota</taxon>
        <taxon>Cyanophyceae</taxon>
        <taxon>Nostocales</taxon>
        <taxon>Hapalosiphonaceae</taxon>
        <taxon>Mastigocoleus</taxon>
    </lineage>
</organism>
<name>A0A0V7ZD18_9CYAN</name>
<gene>
    <name evidence="1" type="ORF">BC008_09635</name>
</gene>
<protein>
    <submittedName>
        <fullName evidence="1">Uncharacterized protein</fullName>
    </submittedName>
</protein>
<reference evidence="1 2" key="1">
    <citation type="journal article" date="2015" name="Genome Announc.">
        <title>Draft Genome of the Euendolithic (true boring) Cyanobacterium Mastigocoleus testarum strain BC008.</title>
        <authorList>
            <person name="Guida B.S."/>
            <person name="Garcia-Pichel F."/>
        </authorList>
    </citation>
    <scope>NUCLEOTIDE SEQUENCE [LARGE SCALE GENOMIC DNA]</scope>
    <source>
        <strain evidence="1 2">BC008</strain>
    </source>
</reference>
<keyword evidence="2" id="KW-1185">Reference proteome</keyword>
<dbReference type="AlphaFoldDB" id="A0A0V7ZD18"/>